<dbReference type="InterPro" id="IPR027417">
    <property type="entry name" value="P-loop_NTPase"/>
</dbReference>
<keyword evidence="9 13" id="KW-0418">Kinase</keyword>
<dbReference type="GO" id="GO:0009244">
    <property type="term" value="P:lipopolysaccharide core region biosynthetic process"/>
    <property type="evidence" value="ECO:0007669"/>
    <property type="project" value="TreeGrafter"/>
</dbReference>
<keyword evidence="5 13" id="KW-0444">Lipid biosynthesis</keyword>
<evidence type="ECO:0000256" key="7">
    <source>
        <dbReference type="ARBA" id="ARBA00022679"/>
    </source>
</evidence>
<evidence type="ECO:0000256" key="12">
    <source>
        <dbReference type="ARBA" id="ARBA00029757"/>
    </source>
</evidence>
<feature type="binding site" evidence="13">
    <location>
        <begin position="51"/>
        <end position="58"/>
    </location>
    <ligand>
        <name>ATP</name>
        <dbReference type="ChEBI" id="CHEBI:30616"/>
    </ligand>
</feature>
<evidence type="ECO:0000256" key="2">
    <source>
        <dbReference type="ARBA" id="ARBA00004870"/>
    </source>
</evidence>
<dbReference type="EC" id="2.7.1.130" evidence="3 13"/>
<sequence>MRPPRFWSVPDHPAARLLAPVGAAYGALTAARMDRVGTRAPCPILCLGNFTLGGAGKTPTALALAAMLRDLGAEPAFLSRGYGGRLAGPVRVDPGRHGADAVGDEPLLLARHAPTIVARDRVAGARACAAAGARVVVMDDGLQNPSLAKDLALAVVDAGAGLGNGRPFPAGPLRAPLARQWPHVGGLVLIGEGRAGEDVEAQARARGLPVHRARLVPAAGDWAGRRAVAFAGIGIPQKFFDTLRAAGAEIAAARAFPDHHRYTAGDLSGLAAEAARLGADLVTTEKDAVRLPPGYDVRILPVRLVFSDAGAIATQIGALIRA</sequence>
<organism evidence="14 15">
    <name type="scientific">Methylobacterium soli</name>
    <dbReference type="NCBI Taxonomy" id="553447"/>
    <lineage>
        <taxon>Bacteria</taxon>
        <taxon>Pseudomonadati</taxon>
        <taxon>Pseudomonadota</taxon>
        <taxon>Alphaproteobacteria</taxon>
        <taxon>Hyphomicrobiales</taxon>
        <taxon>Methylobacteriaceae</taxon>
        <taxon>Methylobacterium</taxon>
    </lineage>
</organism>
<dbReference type="InterPro" id="IPR003758">
    <property type="entry name" value="LpxK"/>
</dbReference>
<dbReference type="EMBL" id="VZZK01000008">
    <property type="protein sequence ID" value="KAB1079686.1"/>
    <property type="molecule type" value="Genomic_DNA"/>
</dbReference>
<accession>A0A6L3T3X5</accession>
<comment type="pathway">
    <text evidence="2 13">Glycolipid biosynthesis; lipid IV(A) biosynthesis; lipid IV(A) from (3R)-3-hydroxytetradecanoyl-[acyl-carrier-protein] and UDP-N-acetyl-alpha-D-glucosamine: step 6/6.</text>
</comment>
<protein>
    <recommendedName>
        <fullName evidence="4 13">Tetraacyldisaccharide 4'-kinase</fullName>
        <ecNumber evidence="3 13">2.7.1.130</ecNumber>
    </recommendedName>
    <alternativeName>
        <fullName evidence="12 13">Lipid A 4'-kinase</fullName>
    </alternativeName>
</protein>
<evidence type="ECO:0000256" key="3">
    <source>
        <dbReference type="ARBA" id="ARBA00012071"/>
    </source>
</evidence>
<evidence type="ECO:0000256" key="13">
    <source>
        <dbReference type="HAMAP-Rule" id="MF_00409"/>
    </source>
</evidence>
<evidence type="ECO:0000256" key="8">
    <source>
        <dbReference type="ARBA" id="ARBA00022741"/>
    </source>
</evidence>
<evidence type="ECO:0000256" key="9">
    <source>
        <dbReference type="ARBA" id="ARBA00022777"/>
    </source>
</evidence>
<keyword evidence="7 13" id="KW-0808">Transferase</keyword>
<dbReference type="GO" id="GO:0005886">
    <property type="term" value="C:plasma membrane"/>
    <property type="evidence" value="ECO:0007669"/>
    <property type="project" value="TreeGrafter"/>
</dbReference>
<comment type="caution">
    <text evidence="14">The sequence shown here is derived from an EMBL/GenBank/DDBJ whole genome shotgun (WGS) entry which is preliminary data.</text>
</comment>
<dbReference type="PANTHER" id="PTHR42724">
    <property type="entry name" value="TETRAACYLDISACCHARIDE 4'-KINASE"/>
    <property type="match status" value="1"/>
</dbReference>
<dbReference type="Proteomes" id="UP000474159">
    <property type="component" value="Unassembled WGS sequence"/>
</dbReference>
<dbReference type="UniPathway" id="UPA00359">
    <property type="reaction ID" value="UER00482"/>
</dbReference>
<proteinExistence type="inferred from homology"/>
<evidence type="ECO:0000256" key="4">
    <source>
        <dbReference type="ARBA" id="ARBA00016436"/>
    </source>
</evidence>
<comment type="function">
    <text evidence="1 13">Transfers the gamma-phosphate of ATP to the 4'-position of a tetraacyldisaccharide 1-phosphate intermediate (termed DS-1-P) to form tetraacyldisaccharide 1,4'-bis-phosphate (lipid IVA).</text>
</comment>
<keyword evidence="11 13" id="KW-0443">Lipid metabolism</keyword>
<dbReference type="HAMAP" id="MF_00409">
    <property type="entry name" value="LpxK"/>
    <property type="match status" value="1"/>
</dbReference>
<dbReference type="SUPFAM" id="SSF52540">
    <property type="entry name" value="P-loop containing nucleoside triphosphate hydrolases"/>
    <property type="match status" value="1"/>
</dbReference>
<keyword evidence="15" id="KW-1185">Reference proteome</keyword>
<dbReference type="Pfam" id="PF02606">
    <property type="entry name" value="LpxK"/>
    <property type="match status" value="1"/>
</dbReference>
<evidence type="ECO:0000256" key="5">
    <source>
        <dbReference type="ARBA" id="ARBA00022516"/>
    </source>
</evidence>
<gene>
    <name evidence="13" type="primary">lpxK</name>
    <name evidence="14" type="ORF">F6X53_09660</name>
</gene>
<dbReference type="GO" id="GO:0009245">
    <property type="term" value="P:lipid A biosynthetic process"/>
    <property type="evidence" value="ECO:0007669"/>
    <property type="project" value="UniProtKB-UniRule"/>
</dbReference>
<dbReference type="GO" id="GO:0009029">
    <property type="term" value="F:lipid-A 4'-kinase activity"/>
    <property type="evidence" value="ECO:0007669"/>
    <property type="project" value="UniProtKB-UniRule"/>
</dbReference>
<name>A0A6L3T3X5_9HYPH</name>
<evidence type="ECO:0000313" key="14">
    <source>
        <dbReference type="EMBL" id="KAB1079686.1"/>
    </source>
</evidence>
<keyword evidence="8 13" id="KW-0547">Nucleotide-binding</keyword>
<dbReference type="OrthoDB" id="9766423at2"/>
<reference evidence="14 15" key="1">
    <citation type="submission" date="2019-09" db="EMBL/GenBank/DDBJ databases">
        <title>YIM 48816 draft genome.</title>
        <authorList>
            <person name="Jiang L."/>
        </authorList>
    </citation>
    <scope>NUCLEOTIDE SEQUENCE [LARGE SCALE GENOMIC DNA]</scope>
    <source>
        <strain evidence="14 15">YIM 48816</strain>
    </source>
</reference>
<dbReference type="GO" id="GO:0005524">
    <property type="term" value="F:ATP binding"/>
    <property type="evidence" value="ECO:0007669"/>
    <property type="project" value="UniProtKB-UniRule"/>
</dbReference>
<keyword evidence="6 13" id="KW-0441">Lipid A biosynthesis</keyword>
<keyword evidence="10 13" id="KW-0067">ATP-binding</keyword>
<evidence type="ECO:0000256" key="1">
    <source>
        <dbReference type="ARBA" id="ARBA00002274"/>
    </source>
</evidence>
<evidence type="ECO:0000256" key="6">
    <source>
        <dbReference type="ARBA" id="ARBA00022556"/>
    </source>
</evidence>
<dbReference type="RefSeq" id="WP_150999946.1">
    <property type="nucleotide sequence ID" value="NZ_VZZK01000008.1"/>
</dbReference>
<comment type="catalytic activity">
    <reaction evidence="13">
        <text>a lipid A disaccharide + ATP = a lipid IVA + ADP + H(+)</text>
        <dbReference type="Rhea" id="RHEA:67840"/>
        <dbReference type="ChEBI" id="CHEBI:15378"/>
        <dbReference type="ChEBI" id="CHEBI:30616"/>
        <dbReference type="ChEBI" id="CHEBI:176343"/>
        <dbReference type="ChEBI" id="CHEBI:176425"/>
        <dbReference type="ChEBI" id="CHEBI:456216"/>
        <dbReference type="EC" id="2.7.1.130"/>
    </reaction>
</comment>
<evidence type="ECO:0000256" key="10">
    <source>
        <dbReference type="ARBA" id="ARBA00022840"/>
    </source>
</evidence>
<evidence type="ECO:0000313" key="15">
    <source>
        <dbReference type="Proteomes" id="UP000474159"/>
    </source>
</evidence>
<dbReference type="AlphaFoldDB" id="A0A6L3T3X5"/>
<dbReference type="PANTHER" id="PTHR42724:SF1">
    <property type="entry name" value="TETRAACYLDISACCHARIDE 4'-KINASE, MITOCHONDRIAL-RELATED"/>
    <property type="match status" value="1"/>
</dbReference>
<comment type="similarity">
    <text evidence="13">Belongs to the LpxK family.</text>
</comment>
<dbReference type="NCBIfam" id="TIGR00682">
    <property type="entry name" value="lpxK"/>
    <property type="match status" value="1"/>
</dbReference>
<evidence type="ECO:0000256" key="11">
    <source>
        <dbReference type="ARBA" id="ARBA00023098"/>
    </source>
</evidence>